<sequence length="54" mass="6369">MERKNDLELMVLIGSKRFVTDFELLTSLKNENVRLYSEKSLSMIEFRKLNSSSK</sequence>
<dbReference type="KEGG" id="vie:OL234_06235"/>
<proteinExistence type="predicted"/>
<reference evidence="1" key="1">
    <citation type="submission" date="2022-10" db="EMBL/GenBank/DDBJ databases">
        <title>Vagococcus sp. isolated from poultry meat.</title>
        <authorList>
            <person name="Johansson P."/>
            <person name="Bjorkroth J."/>
        </authorList>
    </citation>
    <scope>NUCLEOTIDE SEQUENCE</scope>
    <source>
        <strain evidence="1">STAA11</strain>
    </source>
</reference>
<protein>
    <submittedName>
        <fullName evidence="1">Uncharacterized protein</fullName>
    </submittedName>
</protein>
<organism evidence="1 2">
    <name type="scientific">Vagococcus intermedius</name>
    <dbReference type="NCBI Taxonomy" id="2991418"/>
    <lineage>
        <taxon>Bacteria</taxon>
        <taxon>Bacillati</taxon>
        <taxon>Bacillota</taxon>
        <taxon>Bacilli</taxon>
        <taxon>Lactobacillales</taxon>
        <taxon>Enterococcaceae</taxon>
        <taxon>Vagococcus</taxon>
    </lineage>
</organism>
<name>A0AAF0I661_9ENTE</name>
<gene>
    <name evidence="1" type="ORF">OL234_06235</name>
</gene>
<evidence type="ECO:0000313" key="1">
    <source>
        <dbReference type="EMBL" id="WEG72584.1"/>
    </source>
</evidence>
<keyword evidence="2" id="KW-1185">Reference proteome</keyword>
<dbReference type="RefSeq" id="WP_275468385.1">
    <property type="nucleotide sequence ID" value="NZ_CP110232.1"/>
</dbReference>
<accession>A0AAF0I661</accession>
<dbReference type="AlphaFoldDB" id="A0AAF0I661"/>
<dbReference type="Proteomes" id="UP001179647">
    <property type="component" value="Chromosome"/>
</dbReference>
<dbReference type="EMBL" id="CP110232">
    <property type="protein sequence ID" value="WEG72584.1"/>
    <property type="molecule type" value="Genomic_DNA"/>
</dbReference>
<evidence type="ECO:0000313" key="2">
    <source>
        <dbReference type="Proteomes" id="UP001179647"/>
    </source>
</evidence>